<reference evidence="3 4" key="1">
    <citation type="journal article" date="2020" name="Microorganisms">
        <title>Polyphasic Characterisation of Cedecea colo sp. nov., a New Enteric Bacterium Isolated from the Koala Hindgut.</title>
        <authorList>
            <person name="Boath J.M."/>
            <person name="Dakhal S."/>
            <person name="Van T.T.H."/>
            <person name="Moore R.J."/>
            <person name="Dekiwadia C."/>
            <person name="Macreadie I.G."/>
        </authorList>
    </citation>
    <scope>NUCLEOTIDE SEQUENCE [LARGE SCALE GENOMIC DNA]</scope>
    <source>
        <strain evidence="3 4">ZA</strain>
    </source>
</reference>
<organism evidence="3 4">
    <name type="scientific">Cedecea colo</name>
    <dbReference type="NCBI Taxonomy" id="2552946"/>
    <lineage>
        <taxon>Bacteria</taxon>
        <taxon>Pseudomonadati</taxon>
        <taxon>Pseudomonadota</taxon>
        <taxon>Gammaproteobacteria</taxon>
        <taxon>Enterobacterales</taxon>
        <taxon>Enterobacteriaceae</taxon>
        <taxon>Cedecea</taxon>
    </lineage>
</organism>
<feature type="signal peptide" evidence="2">
    <location>
        <begin position="1"/>
        <end position="26"/>
    </location>
</feature>
<evidence type="ECO:0000313" key="3">
    <source>
        <dbReference type="EMBL" id="NIY48853.1"/>
    </source>
</evidence>
<feature type="chain" id="PRO_5045421545" description="YsaB-like lipoprotein" evidence="2">
    <location>
        <begin position="27"/>
        <end position="103"/>
    </location>
</feature>
<dbReference type="Pfam" id="PF13983">
    <property type="entry name" value="YsaB"/>
    <property type="match status" value="1"/>
</dbReference>
<evidence type="ECO:0000256" key="1">
    <source>
        <dbReference type="ARBA" id="ARBA00022729"/>
    </source>
</evidence>
<name>A0ABX0VPD6_9ENTR</name>
<gene>
    <name evidence="3" type="ORF">E2L00_15400</name>
</gene>
<protein>
    <recommendedName>
        <fullName evidence="5">YsaB-like lipoprotein</fullName>
    </recommendedName>
</protein>
<dbReference type="InterPro" id="IPR025728">
    <property type="entry name" value="YsaB-like"/>
</dbReference>
<keyword evidence="4" id="KW-1185">Reference proteome</keyword>
<sequence length="103" mass="11545">MMPEKKNCCWALALTALLLNACSAEPQPQFAQQAHPPVVQNAAMVETCKQEAAYRYNTRVQRISVIDLKQYQGSFEIKGSTTRQEGFTCSFDESGQFLHLSTL</sequence>
<dbReference type="RefSeq" id="WP_167613093.1">
    <property type="nucleotide sequence ID" value="NZ_SOYS01000007.1"/>
</dbReference>
<evidence type="ECO:0008006" key="5">
    <source>
        <dbReference type="Google" id="ProtNLM"/>
    </source>
</evidence>
<accession>A0ABX0VPD6</accession>
<dbReference type="EMBL" id="SOYS01000007">
    <property type="protein sequence ID" value="NIY48853.1"/>
    <property type="molecule type" value="Genomic_DNA"/>
</dbReference>
<comment type="caution">
    <text evidence="3">The sequence shown here is derived from an EMBL/GenBank/DDBJ whole genome shotgun (WGS) entry which is preliminary data.</text>
</comment>
<evidence type="ECO:0000256" key="2">
    <source>
        <dbReference type="SAM" id="SignalP"/>
    </source>
</evidence>
<proteinExistence type="predicted"/>
<evidence type="ECO:0000313" key="4">
    <source>
        <dbReference type="Proteomes" id="UP000697927"/>
    </source>
</evidence>
<dbReference type="Proteomes" id="UP000697927">
    <property type="component" value="Unassembled WGS sequence"/>
</dbReference>
<keyword evidence="1 2" id="KW-0732">Signal</keyword>